<keyword evidence="2" id="KW-0479">Metal-binding</keyword>
<evidence type="ECO:0000259" key="7">
    <source>
        <dbReference type="PROSITE" id="PS50042"/>
    </source>
</evidence>
<keyword evidence="5" id="KW-0411">Iron-sulfur</keyword>
<keyword evidence="3" id="KW-0677">Repeat</keyword>
<dbReference type="PROSITE" id="PS50042">
    <property type="entry name" value="CNMP_BINDING_3"/>
    <property type="match status" value="2"/>
</dbReference>
<dbReference type="eggNOG" id="COG0437">
    <property type="taxonomic scope" value="Bacteria"/>
</dbReference>
<dbReference type="GO" id="GO:0051539">
    <property type="term" value="F:4 iron, 4 sulfur cluster binding"/>
    <property type="evidence" value="ECO:0007669"/>
    <property type="project" value="UniProtKB-KW"/>
</dbReference>
<dbReference type="InterPro" id="IPR018490">
    <property type="entry name" value="cNMP-bd_dom_sf"/>
</dbReference>
<accession>A6G9E4</accession>
<protein>
    <submittedName>
        <fullName evidence="9">Cyclic nucleotide-binding domain (CNMP-BD) protein</fullName>
    </submittedName>
</protein>
<dbReference type="eggNOG" id="COG0664">
    <property type="taxonomic scope" value="Bacteria"/>
</dbReference>
<evidence type="ECO:0000259" key="8">
    <source>
        <dbReference type="PROSITE" id="PS51379"/>
    </source>
</evidence>
<comment type="caution">
    <text evidence="9">The sequence shown here is derived from an EMBL/GenBank/DDBJ whole genome shotgun (WGS) entry which is preliminary data.</text>
</comment>
<dbReference type="SUPFAM" id="SSF51206">
    <property type="entry name" value="cAMP-binding domain-like"/>
    <property type="match status" value="2"/>
</dbReference>
<feature type="domain" description="4Fe-4S ferredoxin-type" evidence="8">
    <location>
        <begin position="390"/>
        <end position="419"/>
    </location>
</feature>
<feature type="transmembrane region" description="Helical" evidence="6">
    <location>
        <begin position="602"/>
        <end position="622"/>
    </location>
</feature>
<name>A6G9E4_9BACT</name>
<feature type="transmembrane region" description="Helical" evidence="6">
    <location>
        <begin position="787"/>
        <end position="816"/>
    </location>
</feature>
<dbReference type="InterPro" id="IPR017896">
    <property type="entry name" value="4Fe4S_Fe-S-bd"/>
</dbReference>
<dbReference type="PANTHER" id="PTHR42859:SF17">
    <property type="entry name" value="ELECTRON TRANSPORT PROTEIN HYDN-RELATED"/>
    <property type="match status" value="1"/>
</dbReference>
<dbReference type="AlphaFoldDB" id="A6G9E4"/>
<keyword evidence="6" id="KW-0472">Membrane</keyword>
<dbReference type="RefSeq" id="WP_006973339.1">
    <property type="nucleotide sequence ID" value="NZ_ABCS01000045.1"/>
</dbReference>
<dbReference type="InterPro" id="IPR050294">
    <property type="entry name" value="RnfB_subfamily"/>
</dbReference>
<feature type="domain" description="Cyclic nucleotide-binding" evidence="7">
    <location>
        <begin position="14"/>
        <end position="127"/>
    </location>
</feature>
<organism evidence="9 10">
    <name type="scientific">Plesiocystis pacifica SIR-1</name>
    <dbReference type="NCBI Taxonomy" id="391625"/>
    <lineage>
        <taxon>Bacteria</taxon>
        <taxon>Pseudomonadati</taxon>
        <taxon>Myxococcota</taxon>
        <taxon>Polyangia</taxon>
        <taxon>Nannocystales</taxon>
        <taxon>Nannocystaceae</taxon>
        <taxon>Plesiocystis</taxon>
    </lineage>
</organism>
<dbReference type="InterPro" id="IPR017900">
    <property type="entry name" value="4Fe4S_Fe_S_CS"/>
</dbReference>
<evidence type="ECO:0000256" key="1">
    <source>
        <dbReference type="ARBA" id="ARBA00022485"/>
    </source>
</evidence>
<keyword evidence="10" id="KW-1185">Reference proteome</keyword>
<sequence>MSATWPDSLFAAPLLRGLDEGGRRAIEGGGQLRSFGAGEAVFTAGTVSDDLFVVVRGEVELLARPRALSSEVELEARLVRVARAGETFGEEAALAADGLRSLDARAKTAAEVAVIPAVLFRRALGRSGRDLQEASPEQRLLRRQATANLLAQVPLTAELPELERERLLDAAVPEFRARGETIFERGDPPDGLWLIADGLVQLQSPGIDGEPRVRAYLRAGDVFGDAELLEGRARALTAVAMGHSQLSRIEVGAYRELVDRHPALLEAARRLNERRDAHEAAALAQAPSTTRHAFQDLYRMQMARSLLTIDQDACVRCGHCAWSCAEVHGVARLVRRGDKVVTRLKVVDQPDGAAQPAARELLLPNSCQHCKNPSCMLDCPTGAVGRDPEGEVFIREELCTGCGACAKACPWENIRMAPRGPSSAQQRWGEPLREAAERKGMDLLAMFPEVATKCDSCRAYEAPACVQSCPTEAIVRLEPERDFGEVAAFLGVDAPDDSEEGRGALGAQLSALAWPLALTGLGAASLIVCRLAVALHQGGGWSPGRSWGLAGGLAAAAVMGLLAAYALPKRGVRRWMRPRVKGARADEAPDRGRARSRVRPHFRAHLLLGLALPALILAHTGWSLPANASGLLALLAWITLALGAFGGLSYAWIPPALTRLERRGALPEDLATERERLEDRLQRALSGKSAVLKGLARDHLLPWARTLGGGAAMVLRGQSVSEARAMLRERVEGWLPEPLRRDGPRPQARAEALAGLDALLDVCIELRALTARRVLTTMLRGWLGPHILLTGALGVALVVHVAVMAGPALAGLLPWFGGAP</sequence>
<dbReference type="EMBL" id="ABCS01000045">
    <property type="protein sequence ID" value="EDM77452.1"/>
    <property type="molecule type" value="Genomic_DNA"/>
</dbReference>
<evidence type="ECO:0000256" key="5">
    <source>
        <dbReference type="ARBA" id="ARBA00023014"/>
    </source>
</evidence>
<dbReference type="InterPro" id="IPR000595">
    <property type="entry name" value="cNMP-bd_dom"/>
</dbReference>
<feature type="domain" description="4Fe-4S ferredoxin-type" evidence="8">
    <location>
        <begin position="358"/>
        <end position="389"/>
    </location>
</feature>
<feature type="transmembrane region" description="Helical" evidence="6">
    <location>
        <begin position="628"/>
        <end position="653"/>
    </location>
</feature>
<dbReference type="Pfam" id="PF00027">
    <property type="entry name" value="cNMP_binding"/>
    <property type="match status" value="2"/>
</dbReference>
<evidence type="ECO:0000256" key="6">
    <source>
        <dbReference type="SAM" id="Phobius"/>
    </source>
</evidence>
<keyword evidence="6" id="KW-0812">Transmembrane</keyword>
<reference evidence="9 10" key="1">
    <citation type="submission" date="2007-06" db="EMBL/GenBank/DDBJ databases">
        <authorList>
            <person name="Shimkets L."/>
            <person name="Ferriera S."/>
            <person name="Johnson J."/>
            <person name="Kravitz S."/>
            <person name="Beeson K."/>
            <person name="Sutton G."/>
            <person name="Rogers Y.-H."/>
            <person name="Friedman R."/>
            <person name="Frazier M."/>
            <person name="Venter J.C."/>
        </authorList>
    </citation>
    <scope>NUCLEOTIDE SEQUENCE [LARGE SCALE GENOMIC DNA]</scope>
    <source>
        <strain evidence="9 10">SIR-1</strain>
    </source>
</reference>
<dbReference type="Proteomes" id="UP000005801">
    <property type="component" value="Unassembled WGS sequence"/>
</dbReference>
<proteinExistence type="predicted"/>
<dbReference type="GO" id="GO:0046872">
    <property type="term" value="F:metal ion binding"/>
    <property type="evidence" value="ECO:0007669"/>
    <property type="project" value="UniProtKB-KW"/>
</dbReference>
<dbReference type="Pfam" id="PF13247">
    <property type="entry name" value="Fer4_11"/>
    <property type="match status" value="1"/>
</dbReference>
<gene>
    <name evidence="9" type="ORF">PPSIR1_24749</name>
</gene>
<feature type="domain" description="4Fe-4S ferredoxin-type" evidence="8">
    <location>
        <begin position="305"/>
        <end position="336"/>
    </location>
</feature>
<evidence type="ECO:0000256" key="3">
    <source>
        <dbReference type="ARBA" id="ARBA00022737"/>
    </source>
</evidence>
<dbReference type="OrthoDB" id="9789030at2"/>
<dbReference type="PANTHER" id="PTHR42859">
    <property type="entry name" value="OXIDOREDUCTASE"/>
    <property type="match status" value="1"/>
</dbReference>
<keyword evidence="6" id="KW-1133">Transmembrane helix</keyword>
<evidence type="ECO:0000313" key="9">
    <source>
        <dbReference type="EMBL" id="EDM77452.1"/>
    </source>
</evidence>
<dbReference type="InterPro" id="IPR014710">
    <property type="entry name" value="RmlC-like_jellyroll"/>
</dbReference>
<dbReference type="CDD" id="cd00038">
    <property type="entry name" value="CAP_ED"/>
    <property type="match status" value="2"/>
</dbReference>
<dbReference type="Gene3D" id="3.30.70.20">
    <property type="match status" value="2"/>
</dbReference>
<evidence type="ECO:0000313" key="10">
    <source>
        <dbReference type="Proteomes" id="UP000005801"/>
    </source>
</evidence>
<keyword evidence="4" id="KW-0408">Iron</keyword>
<evidence type="ECO:0000256" key="2">
    <source>
        <dbReference type="ARBA" id="ARBA00022723"/>
    </source>
</evidence>
<dbReference type="SMART" id="SM00100">
    <property type="entry name" value="cNMP"/>
    <property type="match status" value="2"/>
</dbReference>
<feature type="domain" description="Cyclic nucleotide-binding" evidence="7">
    <location>
        <begin position="155"/>
        <end position="258"/>
    </location>
</feature>
<dbReference type="SUPFAM" id="SSF54862">
    <property type="entry name" value="4Fe-4S ferredoxins"/>
    <property type="match status" value="1"/>
</dbReference>
<evidence type="ECO:0000256" key="4">
    <source>
        <dbReference type="ARBA" id="ARBA00023004"/>
    </source>
</evidence>
<dbReference type="PROSITE" id="PS00198">
    <property type="entry name" value="4FE4S_FER_1"/>
    <property type="match status" value="1"/>
</dbReference>
<keyword evidence="1" id="KW-0004">4Fe-4S</keyword>
<dbReference type="PROSITE" id="PS51379">
    <property type="entry name" value="4FE4S_FER_2"/>
    <property type="match status" value="3"/>
</dbReference>
<dbReference type="STRING" id="391625.PPSIR1_24749"/>
<dbReference type="Gene3D" id="2.60.120.10">
    <property type="entry name" value="Jelly Rolls"/>
    <property type="match status" value="2"/>
</dbReference>
<feature type="transmembrane region" description="Helical" evidence="6">
    <location>
        <begin position="547"/>
        <end position="567"/>
    </location>
</feature>